<gene>
    <name evidence="1" type="ORF">Patl1_11006</name>
</gene>
<protein>
    <submittedName>
        <fullName evidence="1">Uncharacterized protein</fullName>
    </submittedName>
</protein>
<evidence type="ECO:0000313" key="1">
    <source>
        <dbReference type="EMBL" id="KAJ0082277.1"/>
    </source>
</evidence>
<accession>A0ACC1A5F4</accession>
<reference evidence="2" key="1">
    <citation type="journal article" date="2023" name="G3 (Bethesda)">
        <title>Genome assembly and association tests identify interacting loci associated with vigor, precocity, and sex in interspecific pistachio rootstocks.</title>
        <authorList>
            <person name="Palmer W."/>
            <person name="Jacygrad E."/>
            <person name="Sagayaradj S."/>
            <person name="Cavanaugh K."/>
            <person name="Han R."/>
            <person name="Bertier L."/>
            <person name="Beede B."/>
            <person name="Kafkas S."/>
            <person name="Golino D."/>
            <person name="Preece J."/>
            <person name="Michelmore R."/>
        </authorList>
    </citation>
    <scope>NUCLEOTIDE SEQUENCE [LARGE SCALE GENOMIC DNA]</scope>
</reference>
<name>A0ACC1A5F4_9ROSI</name>
<comment type="caution">
    <text evidence="1">The sequence shown here is derived from an EMBL/GenBank/DDBJ whole genome shotgun (WGS) entry which is preliminary data.</text>
</comment>
<keyword evidence="2" id="KW-1185">Reference proteome</keyword>
<dbReference type="EMBL" id="CM047908">
    <property type="protein sequence ID" value="KAJ0082277.1"/>
    <property type="molecule type" value="Genomic_DNA"/>
</dbReference>
<proteinExistence type="predicted"/>
<dbReference type="Proteomes" id="UP001164250">
    <property type="component" value="Chromosome 12"/>
</dbReference>
<evidence type="ECO:0000313" key="2">
    <source>
        <dbReference type="Proteomes" id="UP001164250"/>
    </source>
</evidence>
<organism evidence="1 2">
    <name type="scientific">Pistacia atlantica</name>
    <dbReference type="NCBI Taxonomy" id="434234"/>
    <lineage>
        <taxon>Eukaryota</taxon>
        <taxon>Viridiplantae</taxon>
        <taxon>Streptophyta</taxon>
        <taxon>Embryophyta</taxon>
        <taxon>Tracheophyta</taxon>
        <taxon>Spermatophyta</taxon>
        <taxon>Magnoliopsida</taxon>
        <taxon>eudicotyledons</taxon>
        <taxon>Gunneridae</taxon>
        <taxon>Pentapetalae</taxon>
        <taxon>rosids</taxon>
        <taxon>malvids</taxon>
        <taxon>Sapindales</taxon>
        <taxon>Anacardiaceae</taxon>
        <taxon>Pistacia</taxon>
    </lineage>
</organism>
<sequence>MDSSMVSTTPPQVKALTRSIFSFSAGATLPPASAKTLSDLLPVM</sequence>